<feature type="non-terminal residue" evidence="1">
    <location>
        <position position="1"/>
    </location>
</feature>
<sequence>MSTIKKGLSVFDNYKQQISELSSNKPMEIYIRAIFLRIGEIDTLNERYQAQASIEARWPVEFNKLSLHLSNDDQKRLS</sequence>
<proteinExistence type="predicted"/>
<dbReference type="AlphaFoldDB" id="A0A815HJB7"/>
<reference evidence="1" key="1">
    <citation type="submission" date="2021-02" db="EMBL/GenBank/DDBJ databases">
        <authorList>
            <person name="Nowell W R."/>
        </authorList>
    </citation>
    <scope>NUCLEOTIDE SEQUENCE</scope>
</reference>
<evidence type="ECO:0000313" key="1">
    <source>
        <dbReference type="EMBL" id="CAF1354773.1"/>
    </source>
</evidence>
<dbReference type="Proteomes" id="UP000663882">
    <property type="component" value="Unassembled WGS sequence"/>
</dbReference>
<comment type="caution">
    <text evidence="1">The sequence shown here is derived from an EMBL/GenBank/DDBJ whole genome shotgun (WGS) entry which is preliminary data.</text>
</comment>
<evidence type="ECO:0000313" key="2">
    <source>
        <dbReference type="Proteomes" id="UP000663882"/>
    </source>
</evidence>
<dbReference type="OrthoDB" id="10461150at2759"/>
<gene>
    <name evidence="1" type="ORF">RFH988_LOCUS32494</name>
</gene>
<dbReference type="EMBL" id="CAJNOO010003787">
    <property type="protein sequence ID" value="CAF1354773.1"/>
    <property type="molecule type" value="Genomic_DNA"/>
</dbReference>
<protein>
    <submittedName>
        <fullName evidence="1">Uncharacterized protein</fullName>
    </submittedName>
</protein>
<organism evidence="1 2">
    <name type="scientific">Rotaria sordida</name>
    <dbReference type="NCBI Taxonomy" id="392033"/>
    <lineage>
        <taxon>Eukaryota</taxon>
        <taxon>Metazoa</taxon>
        <taxon>Spiralia</taxon>
        <taxon>Gnathifera</taxon>
        <taxon>Rotifera</taxon>
        <taxon>Eurotatoria</taxon>
        <taxon>Bdelloidea</taxon>
        <taxon>Philodinida</taxon>
        <taxon>Philodinidae</taxon>
        <taxon>Rotaria</taxon>
    </lineage>
</organism>
<name>A0A815HJB7_9BILA</name>
<accession>A0A815HJB7</accession>